<reference evidence="2" key="1">
    <citation type="submission" date="2016-11" db="EMBL/GenBank/DDBJ databases">
        <authorList>
            <person name="Jaros S."/>
            <person name="Januszkiewicz K."/>
            <person name="Wedrychowicz H."/>
        </authorList>
    </citation>
    <scope>NUCLEOTIDE SEQUENCE [LARGE SCALE GENOMIC DNA]</scope>
    <source>
        <strain evidence="2">DSM 7057</strain>
    </source>
</reference>
<dbReference type="Proteomes" id="UP000182680">
    <property type="component" value="Unassembled WGS sequence"/>
</dbReference>
<organism evidence="1 2">
    <name type="scientific">Desulfovibrio desulfuricans</name>
    <dbReference type="NCBI Taxonomy" id="876"/>
    <lineage>
        <taxon>Bacteria</taxon>
        <taxon>Pseudomonadati</taxon>
        <taxon>Thermodesulfobacteriota</taxon>
        <taxon>Desulfovibrionia</taxon>
        <taxon>Desulfovibrionales</taxon>
        <taxon>Desulfovibrionaceae</taxon>
        <taxon>Desulfovibrio</taxon>
    </lineage>
</organism>
<sequence length="80" mass="9319">MSKQGHKKLPSDTLTVIFRDDSPMIHCGDSPSYRTVRIKLTDEQREALALKYSFSQGNNHFWEDISRAIIEPEEMEARHE</sequence>
<name>A0AA94HR75_DESDE</name>
<evidence type="ECO:0000313" key="2">
    <source>
        <dbReference type="Proteomes" id="UP000182680"/>
    </source>
</evidence>
<proteinExistence type="predicted"/>
<gene>
    <name evidence="1" type="ORF">SAMN02910291_00504</name>
</gene>
<dbReference type="AlphaFoldDB" id="A0AA94HR75"/>
<dbReference type="RefSeq" id="WP_072311290.1">
    <property type="nucleotide sequence ID" value="NZ_FPIW01000005.1"/>
</dbReference>
<accession>A0AA94HR75</accession>
<dbReference type="EMBL" id="FPIW01000005">
    <property type="protein sequence ID" value="SFW23572.1"/>
    <property type="molecule type" value="Genomic_DNA"/>
</dbReference>
<comment type="caution">
    <text evidence="1">The sequence shown here is derived from an EMBL/GenBank/DDBJ whole genome shotgun (WGS) entry which is preliminary data.</text>
</comment>
<protein>
    <submittedName>
        <fullName evidence="1">Uncharacterized protein</fullName>
    </submittedName>
</protein>
<evidence type="ECO:0000313" key="1">
    <source>
        <dbReference type="EMBL" id="SFW23572.1"/>
    </source>
</evidence>